<dbReference type="GO" id="GO:0003677">
    <property type="term" value="F:DNA binding"/>
    <property type="evidence" value="ECO:0007669"/>
    <property type="project" value="UniProtKB-KW"/>
</dbReference>
<evidence type="ECO:0000256" key="1">
    <source>
        <dbReference type="ARBA" id="ARBA00023015"/>
    </source>
</evidence>
<proteinExistence type="predicted"/>
<dbReference type="Proteomes" id="UP000321805">
    <property type="component" value="Chromosome"/>
</dbReference>
<dbReference type="CDD" id="cd06171">
    <property type="entry name" value="Sigma70_r4"/>
    <property type="match status" value="1"/>
</dbReference>
<evidence type="ECO:0000313" key="7">
    <source>
        <dbReference type="EMBL" id="QEC48211.1"/>
    </source>
</evidence>
<dbReference type="AlphaFoldDB" id="A0A5B8U5J5"/>
<reference evidence="7 8" key="1">
    <citation type="journal article" date="2018" name="J. Microbiol.">
        <title>Baekduia soli gen. nov., sp. nov., a novel bacterium isolated from the soil of Baekdu Mountain and proposal of a novel family name, Baekduiaceae fam. nov.</title>
        <authorList>
            <person name="An D.S."/>
            <person name="Siddiqi M.Z."/>
            <person name="Kim K.H."/>
            <person name="Yu H.S."/>
            <person name="Im W.T."/>
        </authorList>
    </citation>
    <scope>NUCLEOTIDE SEQUENCE [LARGE SCALE GENOMIC DNA]</scope>
    <source>
        <strain evidence="7 8">BR7-21</strain>
    </source>
</reference>
<keyword evidence="4" id="KW-0804">Transcription</keyword>
<name>A0A5B8U5J5_9ACTN</name>
<evidence type="ECO:0000256" key="3">
    <source>
        <dbReference type="ARBA" id="ARBA00023125"/>
    </source>
</evidence>
<keyword evidence="2" id="KW-0731">Sigma factor</keyword>
<sequence length="413" mass="44175">MRELEGAQEPATLEADVRTQSVGAVTGPSVGHGSGADAALLARYARTRSPQVREQLVHRYLPLARHAAGQYAAGAEPFDDLLQVASIGLLKAIDRFDPDRGIAFSSFALPTMAGEIRRHFRDRGWAIRPPRDLLELALSLEREAEELQRVLGRSPTVAELSRAAGRDEETVLEARQALSAKTFASLSAPSGGEHGGGETILERGHGVEETGYERAEQRATLAPLVGRLPAREQLIVRLRFDRDLTQAEIGEIVGLSQMHVSRILRTSLQRLQTTAPEPWVPAPVARAPRAGPGSSVAGRPARARMVGSAADTVRILDDDTELTSGLDAGTVAGLGGGVEVRRRRIRRGPWTPPLADLCEVGHLGLLVLDGFWSESCGWPGAGAPSCWGPVICCVIQTSPTTAVRWIPGPTGTP</sequence>
<accession>A0A5B8U5J5</accession>
<evidence type="ECO:0000256" key="4">
    <source>
        <dbReference type="ARBA" id="ARBA00023163"/>
    </source>
</evidence>
<evidence type="ECO:0000259" key="6">
    <source>
        <dbReference type="Pfam" id="PF04545"/>
    </source>
</evidence>
<protein>
    <submittedName>
        <fullName evidence="7">Sigma-70 family RNA polymerase sigma factor</fullName>
    </submittedName>
</protein>
<feature type="domain" description="RNA polymerase sigma-70 region 4" evidence="6">
    <location>
        <begin position="226"/>
        <end position="272"/>
    </location>
</feature>
<dbReference type="InterPro" id="IPR013324">
    <property type="entry name" value="RNA_pol_sigma_r3/r4-like"/>
</dbReference>
<keyword evidence="8" id="KW-1185">Reference proteome</keyword>
<organism evidence="7 8">
    <name type="scientific">Baekduia soli</name>
    <dbReference type="NCBI Taxonomy" id="496014"/>
    <lineage>
        <taxon>Bacteria</taxon>
        <taxon>Bacillati</taxon>
        <taxon>Actinomycetota</taxon>
        <taxon>Thermoleophilia</taxon>
        <taxon>Solirubrobacterales</taxon>
        <taxon>Baekduiaceae</taxon>
        <taxon>Baekduia</taxon>
    </lineage>
</organism>
<dbReference type="EMBL" id="CP042430">
    <property type="protein sequence ID" value="QEC48211.1"/>
    <property type="molecule type" value="Genomic_DNA"/>
</dbReference>
<dbReference type="SUPFAM" id="SSF88946">
    <property type="entry name" value="Sigma2 domain of RNA polymerase sigma factors"/>
    <property type="match status" value="1"/>
</dbReference>
<dbReference type="Gene3D" id="1.20.120.1810">
    <property type="match status" value="1"/>
</dbReference>
<dbReference type="Gene3D" id="1.20.140.160">
    <property type="match status" value="1"/>
</dbReference>
<dbReference type="SUPFAM" id="SSF88659">
    <property type="entry name" value="Sigma3 and sigma4 domains of RNA polymerase sigma factors"/>
    <property type="match status" value="2"/>
</dbReference>
<keyword evidence="3" id="KW-0238">DNA-binding</keyword>
<dbReference type="OrthoDB" id="9804285at2"/>
<dbReference type="InterPro" id="IPR013325">
    <property type="entry name" value="RNA_pol_sigma_r2"/>
</dbReference>
<evidence type="ECO:0000256" key="2">
    <source>
        <dbReference type="ARBA" id="ARBA00023082"/>
    </source>
</evidence>
<evidence type="ECO:0000259" key="5">
    <source>
        <dbReference type="Pfam" id="PF04542"/>
    </source>
</evidence>
<dbReference type="InterPro" id="IPR014284">
    <property type="entry name" value="RNA_pol_sigma-70_dom"/>
</dbReference>
<dbReference type="Pfam" id="PF04542">
    <property type="entry name" value="Sigma70_r2"/>
    <property type="match status" value="1"/>
</dbReference>
<dbReference type="RefSeq" id="WP_146919498.1">
    <property type="nucleotide sequence ID" value="NZ_CP042430.1"/>
</dbReference>
<dbReference type="PANTHER" id="PTHR30385:SF4">
    <property type="entry name" value="RNA POLYMERASE SIGMA-E FACTOR"/>
    <property type="match status" value="1"/>
</dbReference>
<dbReference type="GO" id="GO:0016987">
    <property type="term" value="F:sigma factor activity"/>
    <property type="evidence" value="ECO:0007669"/>
    <property type="project" value="UniProtKB-KW"/>
</dbReference>
<dbReference type="InterPro" id="IPR000943">
    <property type="entry name" value="RNA_pol_sigma70"/>
</dbReference>
<gene>
    <name evidence="7" type="ORF">FSW04_11975</name>
</gene>
<dbReference type="InterPro" id="IPR007630">
    <property type="entry name" value="RNA_pol_sigma70_r4"/>
</dbReference>
<keyword evidence="1" id="KW-0805">Transcription regulation</keyword>
<dbReference type="PRINTS" id="PR00046">
    <property type="entry name" value="SIGMA70FCT"/>
</dbReference>
<dbReference type="NCBIfam" id="TIGR02937">
    <property type="entry name" value="sigma70-ECF"/>
    <property type="match status" value="1"/>
</dbReference>
<dbReference type="InterPro" id="IPR007627">
    <property type="entry name" value="RNA_pol_sigma70_r2"/>
</dbReference>
<dbReference type="PANTHER" id="PTHR30385">
    <property type="entry name" value="SIGMA FACTOR F FLAGELLAR"/>
    <property type="match status" value="1"/>
</dbReference>
<dbReference type="Pfam" id="PF04545">
    <property type="entry name" value="Sigma70_r4"/>
    <property type="match status" value="1"/>
</dbReference>
<dbReference type="KEGG" id="bsol:FSW04_11975"/>
<dbReference type="GO" id="GO:0006352">
    <property type="term" value="P:DNA-templated transcription initiation"/>
    <property type="evidence" value="ECO:0007669"/>
    <property type="project" value="InterPro"/>
</dbReference>
<evidence type="ECO:0000313" key="8">
    <source>
        <dbReference type="Proteomes" id="UP000321805"/>
    </source>
</evidence>
<feature type="domain" description="RNA polymerase sigma-70 region 2" evidence="5">
    <location>
        <begin position="56"/>
        <end position="125"/>
    </location>
</feature>